<reference evidence="5" key="1">
    <citation type="journal article" date="2023" name="Front. Microbiol.">
        <title>Genomic-based phylogenetic and metabolic analyses of the genus Natronomonas, and description of Natronomonas aquatica sp. nov.</title>
        <authorList>
            <person name="Garcia-Roldan A."/>
            <person name="Duran-Viseras A."/>
            <person name="de la Haba R.R."/>
            <person name="Corral P."/>
            <person name="Sanchez-Porro C."/>
            <person name="Ventosa A."/>
        </authorList>
    </citation>
    <scope>NUCLEOTIDE SEQUENCE</scope>
    <source>
        <strain evidence="5">F2-12</strain>
    </source>
</reference>
<dbReference type="RefSeq" id="WP_256030867.1">
    <property type="nucleotide sequence ID" value="NZ_JAHLKM010000036.1"/>
</dbReference>
<feature type="coiled-coil region" evidence="3">
    <location>
        <begin position="443"/>
        <end position="484"/>
    </location>
</feature>
<keyword evidence="6" id="KW-1185">Reference proteome</keyword>
<organism evidence="5 6">
    <name type="scientific">Natronomonas aquatica</name>
    <dbReference type="NCBI Taxonomy" id="2841590"/>
    <lineage>
        <taxon>Archaea</taxon>
        <taxon>Methanobacteriati</taxon>
        <taxon>Methanobacteriota</taxon>
        <taxon>Stenosarchaea group</taxon>
        <taxon>Halobacteria</taxon>
        <taxon>Halobacteriales</taxon>
        <taxon>Natronomonadaceae</taxon>
        <taxon>Natronomonas</taxon>
    </lineage>
</organism>
<dbReference type="InterPro" id="IPR027417">
    <property type="entry name" value="P-loop_NTPase"/>
</dbReference>
<dbReference type="EMBL" id="JAHLKM010000036">
    <property type="protein sequence ID" value="MCQ4334770.1"/>
    <property type="molecule type" value="Genomic_DNA"/>
</dbReference>
<dbReference type="Gene3D" id="3.40.50.300">
    <property type="entry name" value="P-loop containing nucleotide triphosphate hydrolases"/>
    <property type="match status" value="2"/>
</dbReference>
<name>A0A9R1CVA2_9EURY</name>
<dbReference type="PANTHER" id="PTHR32114">
    <property type="entry name" value="ABC TRANSPORTER ABCH.3"/>
    <property type="match status" value="1"/>
</dbReference>
<dbReference type="PANTHER" id="PTHR32114:SF2">
    <property type="entry name" value="ABC TRANSPORTER ABCH.3"/>
    <property type="match status" value="1"/>
</dbReference>
<dbReference type="Gene3D" id="1.20.1270.60">
    <property type="entry name" value="Arfaptin homology (AH) domain/BAR domain"/>
    <property type="match status" value="1"/>
</dbReference>
<sequence>MEQMQIFEIILNNYRQYGGENIIPLETTEKENINIIEGQNGAGKSNILNAITLCFYGQEVHIDSRGDETLESDPYVTKRKLDELGPGESTEGYIEIKLGREDPKYAFRRSFTTVRNKGNDNDGEPNYSNSIGELKLRQRFGGNDWAPISNPENVLREILPSHVYEYFLFDGEQLDEFFSEGYSNRVKDAVLDISHVELLNNGVKHLDEVRREYERKSSKLGGDVSKLQSKKESAEDELTRLKERRDKLTEEISTAKEKLRGVNNDLSASGDDAVREMQERRTFLEEKLEQKDEDLIKAKRKVGTSLAQAGGVAYNSDALTQAITKIKEYESDGSGLPGLNEELLRAIVSRKECICGTKFSESAEAREHIEEQLKNIASNGKGAIDGRLSMEHALNEGENLVNKLTLDQREVENDREWIDDKEAELANISAKLEQRDTIDDEKAAELEKQRKRISKRVDEMNREMGQIEEKIESQEDIIKDRQKKWEEAMDKREKNANLVRKSRFVSDATDTLNSIKRDILDQVRSETENRLEQYYNDLIWKDEEYDIDLTDDYEVEVFNQDGRKNLGSLAAGERQVLALSFMAALSKISGFSAPIVIDTPLGRISSDPKRRIAQNIPSYLEETQVTFLMTDVEYSEDVRAFIAEKVANEYHLEYKSGVTEVGRQ</sequence>
<dbReference type="InterPro" id="IPR027267">
    <property type="entry name" value="AH/BAR_dom_sf"/>
</dbReference>
<proteinExistence type="inferred from homology"/>
<gene>
    <name evidence="5" type="ORF">KM295_15050</name>
</gene>
<feature type="coiled-coil region" evidence="3">
    <location>
        <begin position="224"/>
        <end position="301"/>
    </location>
</feature>
<feature type="domain" description="Rad50/SbcC-type AAA" evidence="4">
    <location>
        <begin position="9"/>
        <end position="252"/>
    </location>
</feature>
<evidence type="ECO:0000256" key="3">
    <source>
        <dbReference type="SAM" id="Coils"/>
    </source>
</evidence>
<evidence type="ECO:0000256" key="2">
    <source>
        <dbReference type="ARBA" id="ARBA00049666"/>
    </source>
</evidence>
<dbReference type="InterPro" id="IPR038729">
    <property type="entry name" value="Rad50/SbcC_AAA"/>
</dbReference>
<evidence type="ECO:0000259" key="4">
    <source>
        <dbReference type="Pfam" id="PF13476"/>
    </source>
</evidence>
<dbReference type="AlphaFoldDB" id="A0A9R1CVA2"/>
<accession>A0A9R1CVA2</accession>
<dbReference type="SUPFAM" id="SSF52540">
    <property type="entry name" value="P-loop containing nucleoside triphosphate hydrolases"/>
    <property type="match status" value="1"/>
</dbReference>
<comment type="similarity">
    <text evidence="2">Belongs to the Sph1/Sph2 family.</text>
</comment>
<protein>
    <submittedName>
        <fullName evidence="5">AAA family ATPase</fullName>
    </submittedName>
</protein>
<evidence type="ECO:0000256" key="1">
    <source>
        <dbReference type="ARBA" id="ARBA00023054"/>
    </source>
</evidence>
<evidence type="ECO:0000313" key="6">
    <source>
        <dbReference type="Proteomes" id="UP001139494"/>
    </source>
</evidence>
<dbReference type="Proteomes" id="UP001139494">
    <property type="component" value="Unassembled WGS sequence"/>
</dbReference>
<comment type="caution">
    <text evidence="5">The sequence shown here is derived from an EMBL/GenBank/DDBJ whole genome shotgun (WGS) entry which is preliminary data.</text>
</comment>
<keyword evidence="1 3" id="KW-0175">Coiled coil</keyword>
<dbReference type="Pfam" id="PF13476">
    <property type="entry name" value="AAA_23"/>
    <property type="match status" value="1"/>
</dbReference>
<evidence type="ECO:0000313" key="5">
    <source>
        <dbReference type="EMBL" id="MCQ4334770.1"/>
    </source>
</evidence>